<organism evidence="3 4">
    <name type="scientific">Paraphoma chrysanthemicola</name>
    <dbReference type="NCBI Taxonomy" id="798071"/>
    <lineage>
        <taxon>Eukaryota</taxon>
        <taxon>Fungi</taxon>
        <taxon>Dikarya</taxon>
        <taxon>Ascomycota</taxon>
        <taxon>Pezizomycotina</taxon>
        <taxon>Dothideomycetes</taxon>
        <taxon>Pleosporomycetidae</taxon>
        <taxon>Pleosporales</taxon>
        <taxon>Pleosporineae</taxon>
        <taxon>Phaeosphaeriaceae</taxon>
        <taxon>Paraphoma</taxon>
    </lineage>
</organism>
<dbReference type="InterPro" id="IPR052895">
    <property type="entry name" value="HetReg/Transcr_Mod"/>
</dbReference>
<feature type="domain" description="Heterokaryon incompatibility" evidence="2">
    <location>
        <begin position="128"/>
        <end position="272"/>
    </location>
</feature>
<dbReference type="InterPro" id="IPR010730">
    <property type="entry name" value="HET"/>
</dbReference>
<evidence type="ECO:0000313" key="3">
    <source>
        <dbReference type="EMBL" id="KAH7086460.1"/>
    </source>
</evidence>
<feature type="region of interest" description="Disordered" evidence="1">
    <location>
        <begin position="37"/>
        <end position="56"/>
    </location>
</feature>
<name>A0A8K0R3R3_9PLEO</name>
<reference evidence="3" key="1">
    <citation type="journal article" date="2021" name="Nat. Commun.">
        <title>Genetic determinants of endophytism in the Arabidopsis root mycobiome.</title>
        <authorList>
            <person name="Mesny F."/>
            <person name="Miyauchi S."/>
            <person name="Thiergart T."/>
            <person name="Pickel B."/>
            <person name="Atanasova L."/>
            <person name="Karlsson M."/>
            <person name="Huettel B."/>
            <person name="Barry K.W."/>
            <person name="Haridas S."/>
            <person name="Chen C."/>
            <person name="Bauer D."/>
            <person name="Andreopoulos W."/>
            <person name="Pangilinan J."/>
            <person name="LaButti K."/>
            <person name="Riley R."/>
            <person name="Lipzen A."/>
            <person name="Clum A."/>
            <person name="Drula E."/>
            <person name="Henrissat B."/>
            <person name="Kohler A."/>
            <person name="Grigoriev I.V."/>
            <person name="Martin F.M."/>
            <person name="Hacquard S."/>
        </authorList>
    </citation>
    <scope>NUCLEOTIDE SEQUENCE</scope>
    <source>
        <strain evidence="3">MPI-SDFR-AT-0120</strain>
    </source>
</reference>
<dbReference type="Proteomes" id="UP000813461">
    <property type="component" value="Unassembled WGS sequence"/>
</dbReference>
<comment type="caution">
    <text evidence="3">The sequence shown here is derived from an EMBL/GenBank/DDBJ whole genome shotgun (WGS) entry which is preliminary data.</text>
</comment>
<evidence type="ECO:0000313" key="4">
    <source>
        <dbReference type="Proteomes" id="UP000813461"/>
    </source>
</evidence>
<dbReference type="PANTHER" id="PTHR24148:SF64">
    <property type="entry name" value="HETEROKARYON INCOMPATIBILITY DOMAIN-CONTAINING PROTEIN"/>
    <property type="match status" value="1"/>
</dbReference>
<dbReference type="OrthoDB" id="3548654at2759"/>
<dbReference type="AlphaFoldDB" id="A0A8K0R3R3"/>
<evidence type="ECO:0000259" key="2">
    <source>
        <dbReference type="Pfam" id="PF06985"/>
    </source>
</evidence>
<dbReference type="Pfam" id="PF26639">
    <property type="entry name" value="Het-6_barrel"/>
    <property type="match status" value="1"/>
</dbReference>
<dbReference type="EMBL" id="JAGMVJ010000011">
    <property type="protein sequence ID" value="KAH7086460.1"/>
    <property type="molecule type" value="Genomic_DNA"/>
</dbReference>
<proteinExistence type="predicted"/>
<protein>
    <submittedName>
        <fullName evidence="3">Heterokaryon incompatibility protein-domain-containing protein</fullName>
    </submittedName>
</protein>
<dbReference type="Pfam" id="PF06985">
    <property type="entry name" value="HET"/>
    <property type="match status" value="1"/>
</dbReference>
<gene>
    <name evidence="3" type="ORF">FB567DRAFT_527990</name>
</gene>
<accession>A0A8K0R3R3</accession>
<evidence type="ECO:0000256" key="1">
    <source>
        <dbReference type="SAM" id="MobiDB-lite"/>
    </source>
</evidence>
<dbReference type="PANTHER" id="PTHR24148">
    <property type="entry name" value="ANKYRIN REPEAT DOMAIN-CONTAINING PROTEIN 39 HOMOLOG-RELATED"/>
    <property type="match status" value="1"/>
</dbReference>
<sequence>MSVFAEVKKRNFEAWVPVLKALANPARHPQFQELTSHGEWNDWSPNPELPDEEPTLVEQPSWTQVYRPIDDPNSQYSHELEIYPGGLHHEPLEDKTIRLLDIRNARFRGNVLEGFRLVTVPLADAPSFDALSYCWGDMRLCTGIIFDTGEDMDLVERMFRVTEDLATCLHSILMTRKLKEKPSYLWIDQICINQEDITERNRQVPLMTEIYQTARQVLVWLGQKSHVTVENAALPEEPAADTDVNGQCLLDWVFEKSIFARPWFFRLWTFQEVVLANQIQVLVGEDCQPWESLTEQSEAIDHPIHGTRSVIEMNSLTRNLNWLIVGTICRCRHLMNQAGMVELQTWLPVIVVSQHCRNPRDKIYGLIGLEYGHPGRQLRRDHLPAQRSGLGYIKHRDPEDALSPGKQRPDVSFITLDLPANFVDYRKPIETVFRDFARLMVESRRSLKFLTLYDHDTTVWFPQFRSSILETSPGLMVHVINRGQYAASAERIHVHLPPTDDRCLDVKGRTVAEVVVDIAEMPSDIKQFYFRPAEVLDIRALCHRCWTHVAPVYSKSAEDEWVAAFIKDMVDTIFCHESGFEQTAPVSLEGRSIAEVYTMIYALLGLIDQLGPETMVGPTMNDHEEQALRVELSRKALHFIGRRLVVLDTGHLALVQKGVREGDKVAILHGLDVPCILRRVEDSNMWRWLGDAFVLGLMRGEGVLWEENDADIFSLV</sequence>
<keyword evidence="4" id="KW-1185">Reference proteome</keyword>